<feature type="domain" description="C2H2-type" evidence="8">
    <location>
        <begin position="1057"/>
        <end position="1079"/>
    </location>
</feature>
<feature type="compositionally biased region" description="Basic and acidic residues" evidence="7">
    <location>
        <begin position="1201"/>
        <end position="1211"/>
    </location>
</feature>
<sequence>MENKLCRTCGKFNGEFVDIFKTEGLKEKIETCLPIVVSQDCLLPDTLCMECYRNVLVLYGFVKKCLQNIIILESQYNIKTSCLKSKRKHDRSTTTMGVGCGPVLQWPLPKDDVGVEDISYYKDKFRKFDVKLAGFEKSLQELDDLKPKIVDYPCSSSDEDSTNINNKRYFDDKENDLIREIAERKSLKRKSESVLCNRPKMFKLDTNRRKKRPPMKVKCKEMCDLQKIYDEIQVPTTMAIDQQQQHNPPSMVQKALPQICLLCDMQFDGPSLLAEHVFETHGIDMAQIVNNEPILEKKKKMIPNLVKIADLKAKRESEESMEIVENREEPPTLEPSYVCPLCPATLTNRSDLFQHLRQKHATKSHMICGLCLYMADSYLNLTDHIEICLLSHPISNPYICKVCKYNDDNHKAIENHVLVHDFLISFCKKENRIFDPADYIETNPDSENHKVYNCTECELSLSSFRDFTAHRRSEHSIFHCDLCNKFYGRNSHLWKHVNRLHKGHPSITCQFCYKTSASKYHLAQHFNKIHTSKTPKLKNGDIVEEEDFLNKKFEAFDFQSVRQSFMRQELEKNEQQQSAKVITTTPQHHHHMHHHTHHHQNRHNQHDLTLNMIDEGVEVPKEIDTSSNLYTNIITNYTPPQNNGEFKCPKCSKGFHKKTLLKKHKKNCRPRLQKDLLTRCKSCSRIFKDRQSLAKHLVNYHSEYACEICKEKVQSKCEIVSHIRFSHPDCHLFCQDCGNVLRKSEDLKAHCEDHQNSFVCQFCADLLPSKIKLKMHILSLHRKILSLSCGICLKLFETQHVLRDHVRLVHKDVLTPLTSCTVCGKNYGSKWKTFDHLNKSHGRIFKACKACLEVFDTDRDLEVHYESAHGASGKDKSTSAVATTAGAMKKDVMAPTTAIKKEVDDSADDKSSYSEESPYEPEEAVKISLLEKRLTAVPEKNSHQQQQQKKKVSSATAVAAAKKVKIETDFAPDQNGSNSSKRTVYVNSNDPSFCEICHKTWPAKKHLWQHYIRCHKLVAATVCGICLKTNDNYEMLQAHLQDTHPTLLHGQGFGSNFICRICGRYHNARSKLKLHMAIHENFDWSLLDNSYLKTNDTQEEDIEEEDDDINYESLIEQVECSSENDNEEENEETSSSSESDESETEGIKMEIESEEEEEDGEEEGDEDSSSRSGDVVKSEDNSDSEDEEEGDEDFDYSNDGKNMEYARHQDVVDSAVKSIVYEDDDYEDQDDQDPEYSDSAQENLNSHEIQSAVDSIL</sequence>
<feature type="domain" description="C2H2-type" evidence="8">
    <location>
        <begin position="678"/>
        <end position="702"/>
    </location>
</feature>
<feature type="region of interest" description="Disordered" evidence="7">
    <location>
        <begin position="1118"/>
        <end position="1257"/>
    </location>
</feature>
<proteinExistence type="predicted"/>
<name>A0ABM1MIY7_NICVS</name>
<feature type="binding site" evidence="6">
    <location>
        <position position="51"/>
    </location>
    <ligand>
        <name>Zn(2+)</name>
        <dbReference type="ChEBI" id="CHEBI:29105"/>
    </ligand>
</feature>
<feature type="compositionally biased region" description="Polar residues" evidence="7">
    <location>
        <begin position="1240"/>
        <end position="1257"/>
    </location>
</feature>
<feature type="compositionally biased region" description="Basic and acidic residues" evidence="7">
    <location>
        <begin position="899"/>
        <end position="913"/>
    </location>
</feature>
<dbReference type="Gene3D" id="3.40.1800.20">
    <property type="match status" value="1"/>
</dbReference>
<dbReference type="InterPro" id="IPR013087">
    <property type="entry name" value="Znf_C2H2_type"/>
</dbReference>
<feature type="compositionally biased region" description="Acidic residues" evidence="7">
    <location>
        <begin position="1152"/>
        <end position="1167"/>
    </location>
</feature>
<feature type="region of interest" description="Disordered" evidence="7">
    <location>
        <begin position="896"/>
        <end position="923"/>
    </location>
</feature>
<evidence type="ECO:0000256" key="6">
    <source>
        <dbReference type="PROSITE-ProRule" id="PRU01263"/>
    </source>
</evidence>
<evidence type="ECO:0000256" key="4">
    <source>
        <dbReference type="ARBA" id="ARBA00022833"/>
    </source>
</evidence>
<dbReference type="SUPFAM" id="SSF57716">
    <property type="entry name" value="Glucocorticoid receptor-like (DNA-binding domain)"/>
    <property type="match status" value="1"/>
</dbReference>
<dbReference type="PROSITE" id="PS50157">
    <property type="entry name" value="ZINC_FINGER_C2H2_2"/>
    <property type="match status" value="7"/>
</dbReference>
<keyword evidence="1 6" id="KW-0479">Metal-binding</keyword>
<evidence type="ECO:0000259" key="9">
    <source>
        <dbReference type="PROSITE" id="PS51915"/>
    </source>
</evidence>
<dbReference type="Proteomes" id="UP000695000">
    <property type="component" value="Unplaced"/>
</dbReference>
<gene>
    <name evidence="11" type="primary">LOC108561204</name>
</gene>
<dbReference type="SMART" id="SM00868">
    <property type="entry name" value="zf-AD"/>
    <property type="match status" value="1"/>
</dbReference>
<dbReference type="InterPro" id="IPR036236">
    <property type="entry name" value="Znf_C2H2_sf"/>
</dbReference>
<dbReference type="PANTHER" id="PTHR24379:SF121">
    <property type="entry name" value="C2H2-TYPE DOMAIN-CONTAINING PROTEIN"/>
    <property type="match status" value="1"/>
</dbReference>
<feature type="compositionally biased region" description="Acidic residues" evidence="7">
    <location>
        <begin position="1122"/>
        <end position="1144"/>
    </location>
</feature>
<evidence type="ECO:0000259" key="8">
    <source>
        <dbReference type="PROSITE" id="PS50157"/>
    </source>
</evidence>
<keyword evidence="3 5" id="KW-0863">Zinc-finger</keyword>
<feature type="domain" description="ZAD" evidence="9">
    <location>
        <begin position="4"/>
        <end position="75"/>
    </location>
</feature>
<evidence type="ECO:0000256" key="3">
    <source>
        <dbReference type="ARBA" id="ARBA00022771"/>
    </source>
</evidence>
<feature type="binding site" evidence="6">
    <location>
        <position position="9"/>
    </location>
    <ligand>
        <name>Zn(2+)</name>
        <dbReference type="ChEBI" id="CHEBI:29105"/>
    </ligand>
</feature>
<dbReference type="GeneID" id="108561204"/>
<evidence type="ECO:0000256" key="1">
    <source>
        <dbReference type="ARBA" id="ARBA00022723"/>
    </source>
</evidence>
<feature type="binding site" evidence="6">
    <location>
        <position position="48"/>
    </location>
    <ligand>
        <name>Zn(2+)</name>
        <dbReference type="ChEBI" id="CHEBI:29105"/>
    </ligand>
</feature>
<feature type="domain" description="C2H2-type" evidence="8">
    <location>
        <begin position="787"/>
        <end position="810"/>
    </location>
</feature>
<dbReference type="PROSITE" id="PS00028">
    <property type="entry name" value="ZINC_FINGER_C2H2_1"/>
    <property type="match status" value="9"/>
</dbReference>
<evidence type="ECO:0000256" key="7">
    <source>
        <dbReference type="SAM" id="MobiDB-lite"/>
    </source>
</evidence>
<keyword evidence="4 6" id="KW-0862">Zinc</keyword>
<feature type="domain" description="C2H2-type" evidence="8">
    <location>
        <begin position="337"/>
        <end position="365"/>
    </location>
</feature>
<feature type="domain" description="C2H2-type" evidence="8">
    <location>
        <begin position="507"/>
        <end position="535"/>
    </location>
</feature>
<feature type="domain" description="C2H2-type" evidence="8">
    <location>
        <begin position="478"/>
        <end position="506"/>
    </location>
</feature>
<evidence type="ECO:0000256" key="5">
    <source>
        <dbReference type="PROSITE-ProRule" id="PRU00042"/>
    </source>
</evidence>
<evidence type="ECO:0000313" key="10">
    <source>
        <dbReference type="Proteomes" id="UP000695000"/>
    </source>
</evidence>
<dbReference type="PANTHER" id="PTHR24379">
    <property type="entry name" value="KRAB AND ZINC FINGER DOMAIN-CONTAINING"/>
    <property type="match status" value="1"/>
</dbReference>
<dbReference type="Pfam" id="PF07776">
    <property type="entry name" value="zf-AD"/>
    <property type="match status" value="1"/>
</dbReference>
<accession>A0ABM1MIY7</accession>
<keyword evidence="2" id="KW-0677">Repeat</keyword>
<evidence type="ECO:0000256" key="2">
    <source>
        <dbReference type="ARBA" id="ARBA00022737"/>
    </source>
</evidence>
<feature type="binding site" evidence="6">
    <location>
        <position position="6"/>
    </location>
    <ligand>
        <name>Zn(2+)</name>
        <dbReference type="ChEBI" id="CHEBI:29105"/>
    </ligand>
</feature>
<evidence type="ECO:0000313" key="11">
    <source>
        <dbReference type="RefSeq" id="XP_017774537.1"/>
    </source>
</evidence>
<feature type="compositionally biased region" description="Acidic residues" evidence="7">
    <location>
        <begin position="1221"/>
        <end position="1236"/>
    </location>
</feature>
<dbReference type="PROSITE" id="PS51915">
    <property type="entry name" value="ZAD"/>
    <property type="match status" value="1"/>
</dbReference>
<dbReference type="SMART" id="SM00355">
    <property type="entry name" value="ZnF_C2H2"/>
    <property type="match status" value="18"/>
</dbReference>
<organism evidence="10 11">
    <name type="scientific">Nicrophorus vespilloides</name>
    <name type="common">Boreal carrion beetle</name>
    <dbReference type="NCBI Taxonomy" id="110193"/>
    <lineage>
        <taxon>Eukaryota</taxon>
        <taxon>Metazoa</taxon>
        <taxon>Ecdysozoa</taxon>
        <taxon>Arthropoda</taxon>
        <taxon>Hexapoda</taxon>
        <taxon>Insecta</taxon>
        <taxon>Pterygota</taxon>
        <taxon>Neoptera</taxon>
        <taxon>Endopterygota</taxon>
        <taxon>Coleoptera</taxon>
        <taxon>Polyphaga</taxon>
        <taxon>Staphyliniformia</taxon>
        <taxon>Silphidae</taxon>
        <taxon>Nicrophorinae</taxon>
        <taxon>Nicrophorus</taxon>
    </lineage>
</organism>
<dbReference type="Gene3D" id="3.30.160.60">
    <property type="entry name" value="Classic Zinc Finger"/>
    <property type="match status" value="5"/>
</dbReference>
<feature type="domain" description="C2H2-type" evidence="8">
    <location>
        <begin position="646"/>
        <end position="666"/>
    </location>
</feature>
<protein>
    <submittedName>
        <fullName evidence="11">Zinc finger protein 26-like</fullName>
    </submittedName>
</protein>
<feature type="compositionally biased region" description="Acidic residues" evidence="7">
    <location>
        <begin position="1181"/>
        <end position="1196"/>
    </location>
</feature>
<dbReference type="RefSeq" id="XP_017774537.1">
    <property type="nucleotide sequence ID" value="XM_017919048.1"/>
</dbReference>
<keyword evidence="10" id="KW-1185">Reference proteome</keyword>
<reference evidence="11" key="1">
    <citation type="submission" date="2025-08" db="UniProtKB">
        <authorList>
            <consortium name="RefSeq"/>
        </authorList>
    </citation>
    <scope>IDENTIFICATION</scope>
    <source>
        <tissue evidence="11">Whole Larva</tissue>
    </source>
</reference>
<dbReference type="InterPro" id="IPR012934">
    <property type="entry name" value="Znf_AD"/>
</dbReference>
<dbReference type="SUPFAM" id="SSF57667">
    <property type="entry name" value="beta-beta-alpha zinc fingers"/>
    <property type="match status" value="2"/>
</dbReference>